<reference evidence="1 2" key="1">
    <citation type="journal article" date="2014" name="Agronomy (Basel)">
        <title>A Draft Genome Sequence for Ensete ventricosum, the Drought-Tolerant Tree Against Hunger.</title>
        <authorList>
            <person name="Harrison J."/>
            <person name="Moore K.A."/>
            <person name="Paszkiewicz K."/>
            <person name="Jones T."/>
            <person name="Grant M."/>
            <person name="Ambacheew D."/>
            <person name="Muzemil S."/>
            <person name="Studholme D.J."/>
        </authorList>
    </citation>
    <scope>NUCLEOTIDE SEQUENCE [LARGE SCALE GENOMIC DNA]</scope>
</reference>
<dbReference type="Proteomes" id="UP000287651">
    <property type="component" value="Unassembled WGS sequence"/>
</dbReference>
<organism evidence="1 2">
    <name type="scientific">Ensete ventricosum</name>
    <name type="common">Abyssinian banana</name>
    <name type="synonym">Musa ensete</name>
    <dbReference type="NCBI Taxonomy" id="4639"/>
    <lineage>
        <taxon>Eukaryota</taxon>
        <taxon>Viridiplantae</taxon>
        <taxon>Streptophyta</taxon>
        <taxon>Embryophyta</taxon>
        <taxon>Tracheophyta</taxon>
        <taxon>Spermatophyta</taxon>
        <taxon>Magnoliopsida</taxon>
        <taxon>Liliopsida</taxon>
        <taxon>Zingiberales</taxon>
        <taxon>Musaceae</taxon>
        <taxon>Ensete</taxon>
    </lineage>
</organism>
<gene>
    <name evidence="1" type="ORF">B296_00000851</name>
</gene>
<name>A0A427AN85_ENSVE</name>
<protein>
    <submittedName>
        <fullName evidence="1">Uncharacterized protein</fullName>
    </submittedName>
</protein>
<accession>A0A427AN85</accession>
<evidence type="ECO:0000313" key="1">
    <source>
        <dbReference type="EMBL" id="RRT77679.1"/>
    </source>
</evidence>
<dbReference type="AlphaFoldDB" id="A0A427AN85"/>
<comment type="caution">
    <text evidence="1">The sequence shown here is derived from an EMBL/GenBank/DDBJ whole genome shotgun (WGS) entry which is preliminary data.</text>
</comment>
<evidence type="ECO:0000313" key="2">
    <source>
        <dbReference type="Proteomes" id="UP000287651"/>
    </source>
</evidence>
<sequence length="135" mass="14248">MLAAIGHSFLCTGTQQPRLCFLHLLRTRASFALLLLPTRSSPSMHSSAASASCYRNAFVPLSLLSAPLAVVVTSSRALLIFFPLQPPQPQPPLVGPCCLLDPAAPTFSSSPDPVAHRNPLPLLVVSISTTIAPPL</sequence>
<dbReference type="EMBL" id="AMZH03001870">
    <property type="protein sequence ID" value="RRT77679.1"/>
    <property type="molecule type" value="Genomic_DNA"/>
</dbReference>
<proteinExistence type="predicted"/>